<dbReference type="EMBL" id="JBHSOG010000007">
    <property type="protein sequence ID" value="MFC5768134.1"/>
    <property type="molecule type" value="Genomic_DNA"/>
</dbReference>
<gene>
    <name evidence="1" type="ORF">ACFPTN_01980</name>
</gene>
<dbReference type="Proteomes" id="UP001595974">
    <property type="component" value="Unassembled WGS sequence"/>
</dbReference>
<proteinExistence type="predicted"/>
<evidence type="ECO:0000313" key="1">
    <source>
        <dbReference type="EMBL" id="MFC5768134.1"/>
    </source>
</evidence>
<accession>A0ABW1AM23</accession>
<sequence length="149" mass="17500">MRRETAYKLAGRHHEHRARGTGLIKQRELRFKPTPPGQHERAWRALSMLEGVEVERTGRELALTVRYSVLDHSLEALEDALREAGFALDDSLYMKLVRALVYFTEETQRHNLVSPERLIKQSHEVYIQAWSHHVHGDHDDTPPELREYR</sequence>
<reference evidence="2" key="1">
    <citation type="journal article" date="2019" name="Int. J. Syst. Evol. Microbiol.">
        <title>The Global Catalogue of Microorganisms (GCM) 10K type strain sequencing project: providing services to taxonomists for standard genome sequencing and annotation.</title>
        <authorList>
            <consortium name="The Broad Institute Genomics Platform"/>
            <consortium name="The Broad Institute Genome Sequencing Center for Infectious Disease"/>
            <person name="Wu L."/>
            <person name="Ma J."/>
        </authorList>
    </citation>
    <scope>NUCLEOTIDE SEQUENCE [LARGE SCALE GENOMIC DNA]</scope>
    <source>
        <strain evidence="2">SHR3</strain>
    </source>
</reference>
<organism evidence="1 2">
    <name type="scientific">Thauera sinica</name>
    <dbReference type="NCBI Taxonomy" id="2665146"/>
    <lineage>
        <taxon>Bacteria</taxon>
        <taxon>Pseudomonadati</taxon>
        <taxon>Pseudomonadota</taxon>
        <taxon>Betaproteobacteria</taxon>
        <taxon>Rhodocyclales</taxon>
        <taxon>Zoogloeaceae</taxon>
        <taxon>Thauera</taxon>
    </lineage>
</organism>
<comment type="caution">
    <text evidence="1">The sequence shown here is derived from an EMBL/GenBank/DDBJ whole genome shotgun (WGS) entry which is preliminary data.</text>
</comment>
<dbReference type="RefSeq" id="WP_096449021.1">
    <property type="nucleotide sequence ID" value="NZ_JBHSOG010000007.1"/>
</dbReference>
<evidence type="ECO:0008006" key="3">
    <source>
        <dbReference type="Google" id="ProtNLM"/>
    </source>
</evidence>
<evidence type="ECO:0000313" key="2">
    <source>
        <dbReference type="Proteomes" id="UP001595974"/>
    </source>
</evidence>
<protein>
    <recommendedName>
        <fullName evidence="3">HMA domain-containing protein</fullName>
    </recommendedName>
</protein>
<keyword evidence="2" id="KW-1185">Reference proteome</keyword>
<name>A0ABW1AM23_9RHOO</name>